<dbReference type="InterPro" id="IPR036885">
    <property type="entry name" value="SWIB_MDM2_dom_sf"/>
</dbReference>
<feature type="region of interest" description="Disordered" evidence="1">
    <location>
        <begin position="64"/>
        <end position="200"/>
    </location>
</feature>
<name>A0AAI8V4K0_9PEZI</name>
<dbReference type="InterPro" id="IPR014876">
    <property type="entry name" value="DEK_C"/>
</dbReference>
<feature type="domain" description="DEK-C" evidence="3">
    <location>
        <begin position="7"/>
        <end position="63"/>
    </location>
</feature>
<accession>A0AAI8V4K0</accession>
<evidence type="ECO:0000313" key="4">
    <source>
        <dbReference type="EMBL" id="CAJ2500813.1"/>
    </source>
</evidence>
<feature type="compositionally biased region" description="Polar residues" evidence="1">
    <location>
        <begin position="80"/>
        <end position="90"/>
    </location>
</feature>
<organism evidence="4 5">
    <name type="scientific">Anthostomella pinea</name>
    <dbReference type="NCBI Taxonomy" id="933095"/>
    <lineage>
        <taxon>Eukaryota</taxon>
        <taxon>Fungi</taxon>
        <taxon>Dikarya</taxon>
        <taxon>Ascomycota</taxon>
        <taxon>Pezizomycotina</taxon>
        <taxon>Sordariomycetes</taxon>
        <taxon>Xylariomycetidae</taxon>
        <taxon>Xylariales</taxon>
        <taxon>Xylariaceae</taxon>
        <taxon>Anthostomella</taxon>
    </lineage>
</organism>
<dbReference type="AlphaFoldDB" id="A0AAI8V4K0"/>
<dbReference type="Pfam" id="PF08766">
    <property type="entry name" value="DEK_C"/>
    <property type="match status" value="1"/>
</dbReference>
<dbReference type="EMBL" id="CAUWAG010000003">
    <property type="protein sequence ID" value="CAJ2500813.1"/>
    <property type="molecule type" value="Genomic_DNA"/>
</dbReference>
<dbReference type="SMART" id="SM00151">
    <property type="entry name" value="SWIB"/>
    <property type="match status" value="1"/>
</dbReference>
<dbReference type="Proteomes" id="UP001295740">
    <property type="component" value="Unassembled WGS sequence"/>
</dbReference>
<feature type="compositionally biased region" description="Basic and acidic residues" evidence="1">
    <location>
        <begin position="123"/>
        <end position="133"/>
    </location>
</feature>
<evidence type="ECO:0000256" key="1">
    <source>
        <dbReference type="SAM" id="MobiDB-lite"/>
    </source>
</evidence>
<reference evidence="4" key="1">
    <citation type="submission" date="2023-10" db="EMBL/GenBank/DDBJ databases">
        <authorList>
            <person name="Hackl T."/>
        </authorList>
    </citation>
    <scope>NUCLEOTIDE SEQUENCE</scope>
</reference>
<dbReference type="Pfam" id="PF02201">
    <property type="entry name" value="SWIB"/>
    <property type="match status" value="1"/>
</dbReference>
<dbReference type="CDD" id="cd10567">
    <property type="entry name" value="SWIB-MDM2_like"/>
    <property type="match status" value="1"/>
</dbReference>
<feature type="compositionally biased region" description="Basic residues" evidence="1">
    <location>
        <begin position="158"/>
        <end position="172"/>
    </location>
</feature>
<dbReference type="InterPro" id="IPR019835">
    <property type="entry name" value="SWIB_domain"/>
</dbReference>
<dbReference type="InterPro" id="IPR003121">
    <property type="entry name" value="SWIB_MDM2_domain"/>
</dbReference>
<dbReference type="SUPFAM" id="SSF47592">
    <property type="entry name" value="SWIB/MDM2 domain"/>
    <property type="match status" value="1"/>
</dbReference>
<dbReference type="Gene3D" id="1.10.245.10">
    <property type="entry name" value="SWIB/MDM2 domain"/>
    <property type="match status" value="1"/>
</dbReference>
<protein>
    <submittedName>
        <fullName evidence="4">Uu.00g036660.m01.CDS01</fullName>
    </submittedName>
</protein>
<feature type="compositionally biased region" description="Low complexity" evidence="1">
    <location>
        <begin position="64"/>
        <end position="77"/>
    </location>
</feature>
<dbReference type="PANTHER" id="PTHR13844">
    <property type="entry name" value="SWI/SNF-RELATED MATRIX-ASSOCIATED ACTIN-DEPENDENT REGULATOR OF CHROMATIN SUBFAMILY D"/>
    <property type="match status" value="1"/>
</dbReference>
<comment type="caution">
    <text evidence="4">The sequence shown here is derived from an EMBL/GenBank/DDBJ whole genome shotgun (WGS) entry which is preliminary data.</text>
</comment>
<sequence length="280" mass="30902">MAAPLTVEDQARYTDIIDGILATADLETVTRKKIRMGLETALGGKDLSKQKTAIKALIEERFDAVSTTAPPSSSTVVKQEATSSHSTPKGQANEDHNDDVKDEADGDEIKVSVQPQKKKPRKEKGTGTEDADAKLAALLQAEENQRTRATRGGGAKAAPKKKKAAPRKKSEKRVRPEDDSDLEETDGSSPKKRKAGRGFQKPFNLSYQLAELCGEPQLSRPQVVKRLWAHIKGNDLQDPSDKRQIRCDDAMQAVFKIARVDMFQMNKLVGDHLYPVEEEQ</sequence>
<evidence type="ECO:0000259" key="2">
    <source>
        <dbReference type="PROSITE" id="PS51925"/>
    </source>
</evidence>
<gene>
    <name evidence="4" type="ORF">KHLLAP_LOCUS1281</name>
</gene>
<keyword evidence="5" id="KW-1185">Reference proteome</keyword>
<dbReference type="PROSITE" id="PS51998">
    <property type="entry name" value="DEK_C"/>
    <property type="match status" value="1"/>
</dbReference>
<dbReference type="SUPFAM" id="SSF109715">
    <property type="entry name" value="DEK C-terminal domain"/>
    <property type="match status" value="1"/>
</dbReference>
<dbReference type="Gene3D" id="1.10.10.60">
    <property type="entry name" value="Homeodomain-like"/>
    <property type="match status" value="1"/>
</dbReference>
<feature type="domain" description="DM2" evidence="2">
    <location>
        <begin position="198"/>
        <end position="275"/>
    </location>
</feature>
<proteinExistence type="predicted"/>
<evidence type="ECO:0000313" key="5">
    <source>
        <dbReference type="Proteomes" id="UP001295740"/>
    </source>
</evidence>
<evidence type="ECO:0000259" key="3">
    <source>
        <dbReference type="PROSITE" id="PS51998"/>
    </source>
</evidence>
<dbReference type="PROSITE" id="PS51925">
    <property type="entry name" value="SWIB_MDM2"/>
    <property type="match status" value="1"/>
</dbReference>